<feature type="domain" description="NAD-dependent epimerase/dehydratase" evidence="1">
    <location>
        <begin position="77"/>
        <end position="208"/>
    </location>
</feature>
<dbReference type="InterPro" id="IPR001509">
    <property type="entry name" value="Epimerase_deHydtase"/>
</dbReference>
<gene>
    <name evidence="2" type="ORF">J5V96_01670</name>
</gene>
<dbReference type="InterPro" id="IPR051783">
    <property type="entry name" value="NAD(P)-dependent_oxidoreduct"/>
</dbReference>
<keyword evidence="3" id="KW-1185">Reference proteome</keyword>
<evidence type="ECO:0000313" key="3">
    <source>
        <dbReference type="Proteomes" id="UP000680132"/>
    </source>
</evidence>
<accession>A0A939QGI2</accession>
<proteinExistence type="predicted"/>
<dbReference type="Gene3D" id="3.40.50.720">
    <property type="entry name" value="NAD(P)-binding Rossmann-like Domain"/>
    <property type="match status" value="1"/>
</dbReference>
<dbReference type="EMBL" id="JAGFOA010000001">
    <property type="protein sequence ID" value="MBO3662214.1"/>
    <property type="molecule type" value="Genomic_DNA"/>
</dbReference>
<dbReference type="InterPro" id="IPR036291">
    <property type="entry name" value="NAD(P)-bd_dom_sf"/>
</dbReference>
<organism evidence="2 3">
    <name type="scientific">Microbacterium stercoris</name>
    <dbReference type="NCBI Taxonomy" id="2820289"/>
    <lineage>
        <taxon>Bacteria</taxon>
        <taxon>Bacillati</taxon>
        <taxon>Actinomycetota</taxon>
        <taxon>Actinomycetes</taxon>
        <taxon>Micrococcales</taxon>
        <taxon>Microbacteriaceae</taxon>
        <taxon>Microbacterium</taxon>
    </lineage>
</organism>
<dbReference type="AlphaFoldDB" id="A0A939QGI2"/>
<dbReference type="SUPFAM" id="SSF51735">
    <property type="entry name" value="NAD(P)-binding Rossmann-fold domains"/>
    <property type="match status" value="1"/>
</dbReference>
<reference evidence="2" key="1">
    <citation type="submission" date="2021-03" db="EMBL/GenBank/DDBJ databases">
        <title>Microbacterium sp. nov., a novel actinobacterium isolated from cow dung.</title>
        <authorList>
            <person name="Zhang L."/>
        </authorList>
    </citation>
    <scope>NUCLEOTIDE SEQUENCE</scope>
    <source>
        <strain evidence="2">NEAU-LLB</strain>
    </source>
</reference>
<dbReference type="GO" id="GO:0004029">
    <property type="term" value="F:aldehyde dehydrogenase (NAD+) activity"/>
    <property type="evidence" value="ECO:0007669"/>
    <property type="project" value="TreeGrafter"/>
</dbReference>
<name>A0A939QGI2_9MICO</name>
<dbReference type="PANTHER" id="PTHR48079:SF6">
    <property type="entry name" value="NAD(P)-BINDING DOMAIN-CONTAINING PROTEIN-RELATED"/>
    <property type="match status" value="1"/>
</dbReference>
<dbReference type="PANTHER" id="PTHR48079">
    <property type="entry name" value="PROTEIN YEEZ"/>
    <property type="match status" value="1"/>
</dbReference>
<evidence type="ECO:0000313" key="2">
    <source>
        <dbReference type="EMBL" id="MBO3662214.1"/>
    </source>
</evidence>
<dbReference type="Proteomes" id="UP000680132">
    <property type="component" value="Unassembled WGS sequence"/>
</dbReference>
<dbReference type="RefSeq" id="WP_208499916.1">
    <property type="nucleotide sequence ID" value="NZ_JAGFOA010000001.1"/>
</dbReference>
<evidence type="ECO:0000259" key="1">
    <source>
        <dbReference type="Pfam" id="PF01370"/>
    </source>
</evidence>
<dbReference type="Pfam" id="PF01370">
    <property type="entry name" value="Epimerase"/>
    <property type="match status" value="1"/>
</dbReference>
<dbReference type="GO" id="GO:0005737">
    <property type="term" value="C:cytoplasm"/>
    <property type="evidence" value="ECO:0007669"/>
    <property type="project" value="TreeGrafter"/>
</dbReference>
<protein>
    <submittedName>
        <fullName evidence="2">NAD-dependent epimerase/dehydratase family protein</fullName>
    </submittedName>
</protein>
<comment type="caution">
    <text evidence="2">The sequence shown here is derived from an EMBL/GenBank/DDBJ whole genome shotgun (WGS) entry which is preliminary data.</text>
</comment>
<sequence>MRLLVLGGTVFLSRAVAEAAMSRGHHVTTASRGVTGAPPAGVDHVTTDRDAPLPAALTGPAFDVVVDVSRRPSQVRSALAQLRASHWIFVSSISAYADEATRDGGPATLPLHEPLFDDSDDPEAYGPMKIACERLVAEAAPSHTIVRPGLVVGPGDRSGRFSYWVDRLRRAAEGEPVLAPGDPDDPVQVIDVRDLADWIVLLAERRASGVFDAIAAPSPIGAFLRETAAGAGVRPRWHWASHAQLESAGVQPWMGPRSLPLWLPRPDYDGMMTHRAGPAVEAGLVARPIAETARDTLAWLQATPGAVLTGLTADEEADVLATLR</sequence>